<feature type="compositionally biased region" description="Pro residues" evidence="1">
    <location>
        <begin position="126"/>
        <end position="140"/>
    </location>
</feature>
<accession>A0A8S3YIG1</accession>
<feature type="compositionally biased region" description="Pro residues" evidence="1">
    <location>
        <begin position="345"/>
        <end position="356"/>
    </location>
</feature>
<organism evidence="2 3">
    <name type="scientific">Candidula unifasciata</name>
    <dbReference type="NCBI Taxonomy" id="100452"/>
    <lineage>
        <taxon>Eukaryota</taxon>
        <taxon>Metazoa</taxon>
        <taxon>Spiralia</taxon>
        <taxon>Lophotrochozoa</taxon>
        <taxon>Mollusca</taxon>
        <taxon>Gastropoda</taxon>
        <taxon>Heterobranchia</taxon>
        <taxon>Euthyneura</taxon>
        <taxon>Panpulmonata</taxon>
        <taxon>Eupulmonata</taxon>
        <taxon>Stylommatophora</taxon>
        <taxon>Helicina</taxon>
        <taxon>Helicoidea</taxon>
        <taxon>Geomitridae</taxon>
        <taxon>Candidula</taxon>
    </lineage>
</organism>
<evidence type="ECO:0000256" key="1">
    <source>
        <dbReference type="SAM" id="MobiDB-lite"/>
    </source>
</evidence>
<comment type="caution">
    <text evidence="2">The sequence shown here is derived from an EMBL/GenBank/DDBJ whole genome shotgun (WGS) entry which is preliminary data.</text>
</comment>
<proteinExistence type="predicted"/>
<feature type="region of interest" description="Disordered" evidence="1">
    <location>
        <begin position="102"/>
        <end position="232"/>
    </location>
</feature>
<dbReference type="Proteomes" id="UP000678393">
    <property type="component" value="Unassembled WGS sequence"/>
</dbReference>
<dbReference type="EMBL" id="CAJHNH020000032">
    <property type="protein sequence ID" value="CAG5114740.1"/>
    <property type="molecule type" value="Genomic_DNA"/>
</dbReference>
<gene>
    <name evidence="2" type="ORF">CUNI_LOCUS298</name>
</gene>
<sequence>MQTEILSHISALFSGKGLRRFEAVITRIDSSDIPGKKGLFSEKFKDRTKSDDDDDDTVVKDSKQDERRGARGINLMKIANMDFKFQQRFVFRPLSTVPLPEPYSRCSKSYPSKTVGNQGFQRPAHHPPPPPLPADLPPSPTEELTICLPTRALPLQPKPANTPAFTSAANSVVNGTTPPQNDNFQQSLYNDIPDDDLNLPPPPSRRLPPPPPSRTKATPIVPAPISSVGGLKSPKLKGLSHLQLPKIPATDTDLTNNINSFPSTSPFIPPPPPLPPPPITSVAAQTTINHIPVNGLPKKNVANAYLGTSNETQPAVKEMKSYKQLPQLPNKPTKLTPPSSSQKQPLPPRPVSPLPSPQSSALSLSPSPMLDFSSHTKHPNKSRPLPTIPSVQAGKKGTPSKANGGWGGVEVFDPREEDGDIYDTMDSTDM</sequence>
<evidence type="ECO:0000313" key="2">
    <source>
        <dbReference type="EMBL" id="CAG5114740.1"/>
    </source>
</evidence>
<evidence type="ECO:0000313" key="3">
    <source>
        <dbReference type="Proteomes" id="UP000678393"/>
    </source>
</evidence>
<feature type="compositionally biased region" description="Basic and acidic residues" evidence="1">
    <location>
        <begin position="39"/>
        <end position="50"/>
    </location>
</feature>
<feature type="compositionally biased region" description="Low complexity" evidence="1">
    <location>
        <begin position="357"/>
        <end position="370"/>
    </location>
</feature>
<feature type="region of interest" description="Disordered" evidence="1">
    <location>
        <begin position="33"/>
        <end position="65"/>
    </location>
</feature>
<reference evidence="2" key="1">
    <citation type="submission" date="2021-04" db="EMBL/GenBank/DDBJ databases">
        <authorList>
            <consortium name="Molecular Ecology Group"/>
        </authorList>
    </citation>
    <scope>NUCLEOTIDE SEQUENCE</scope>
</reference>
<protein>
    <submittedName>
        <fullName evidence="2">Uncharacterized protein</fullName>
    </submittedName>
</protein>
<feature type="compositionally biased region" description="Acidic residues" evidence="1">
    <location>
        <begin position="415"/>
        <end position="430"/>
    </location>
</feature>
<keyword evidence="3" id="KW-1185">Reference proteome</keyword>
<feature type="region of interest" description="Disordered" evidence="1">
    <location>
        <begin position="315"/>
        <end position="430"/>
    </location>
</feature>
<dbReference type="OrthoDB" id="6138863at2759"/>
<feature type="compositionally biased region" description="Pro residues" evidence="1">
    <location>
        <begin position="199"/>
        <end position="213"/>
    </location>
</feature>
<name>A0A8S3YIG1_9EUPU</name>
<dbReference type="AlphaFoldDB" id="A0A8S3YIG1"/>
<feature type="compositionally biased region" description="Low complexity" evidence="1">
    <location>
        <begin position="334"/>
        <end position="344"/>
    </location>
</feature>
<feature type="compositionally biased region" description="Polar residues" evidence="1">
    <location>
        <begin position="163"/>
        <end position="189"/>
    </location>
</feature>
<feature type="compositionally biased region" description="Polar residues" evidence="1">
    <location>
        <begin position="106"/>
        <end position="120"/>
    </location>
</feature>